<dbReference type="InterPro" id="IPR036179">
    <property type="entry name" value="Ig-like_dom_sf"/>
</dbReference>
<evidence type="ECO:0000256" key="3">
    <source>
        <dbReference type="ARBA" id="ARBA00022525"/>
    </source>
</evidence>
<evidence type="ECO:0000256" key="4">
    <source>
        <dbReference type="ARBA" id="ARBA00022729"/>
    </source>
</evidence>
<accession>A0A7G5H1D9</accession>
<dbReference type="Gene3D" id="2.60.40.710">
    <property type="entry name" value="Endoglucanase-like"/>
    <property type="match status" value="1"/>
</dbReference>
<evidence type="ECO:0000313" key="8">
    <source>
        <dbReference type="EMBL" id="QMW04931.1"/>
    </source>
</evidence>
<dbReference type="InterPro" id="IPR001956">
    <property type="entry name" value="CBM3"/>
</dbReference>
<evidence type="ECO:0000256" key="6">
    <source>
        <dbReference type="SAM" id="MobiDB-lite"/>
    </source>
</evidence>
<reference evidence="8 9" key="1">
    <citation type="submission" date="2020-07" db="EMBL/GenBank/DDBJ databases">
        <title>Spirosoma foliorum sp. nov., isolated from the leaves on the Nejang mountain Korea, Republic of.</title>
        <authorList>
            <person name="Ho H."/>
            <person name="Lee Y.-J."/>
            <person name="Nurcahyanto D.-A."/>
            <person name="Kim S.-G."/>
        </authorList>
    </citation>
    <scope>NUCLEOTIDE SEQUENCE [LARGE SCALE GENOMIC DNA]</scope>
    <source>
        <strain evidence="8 9">PL0136</strain>
    </source>
</reference>
<proteinExistence type="predicted"/>
<organism evidence="8 9">
    <name type="scientific">Spirosoma foliorum</name>
    <dbReference type="NCBI Taxonomy" id="2710596"/>
    <lineage>
        <taxon>Bacteria</taxon>
        <taxon>Pseudomonadati</taxon>
        <taxon>Bacteroidota</taxon>
        <taxon>Cytophagia</taxon>
        <taxon>Cytophagales</taxon>
        <taxon>Cytophagaceae</taxon>
        <taxon>Spirosoma</taxon>
    </lineage>
</organism>
<dbReference type="SMART" id="SM01067">
    <property type="entry name" value="CBM_3"/>
    <property type="match status" value="1"/>
</dbReference>
<dbReference type="GO" id="GO:0030313">
    <property type="term" value="C:cell envelope"/>
    <property type="evidence" value="ECO:0007669"/>
    <property type="project" value="UniProtKB-SubCell"/>
</dbReference>
<dbReference type="Gene3D" id="2.60.40.10">
    <property type="entry name" value="Immunoglobulins"/>
    <property type="match status" value="2"/>
</dbReference>
<evidence type="ECO:0000256" key="1">
    <source>
        <dbReference type="ARBA" id="ARBA00004191"/>
    </source>
</evidence>
<keyword evidence="3" id="KW-0964">Secreted</keyword>
<sequence length="835" mass="85988">MKQSLHPHPSISTKGRSYWLLWLLLILPWLAQAQCPTGDVTLSSQAAVNAFPPGCVNFPGRLTIKGDDITDLRPLAKLQTVGSDLQIVSNGTLTSLQGLGSLTRVYNLVIDNNAQLTSLASLTALTQTGNYLEITNNGSLTSLQGLESLTRVGHSVLITNNTKLTNLAGLTALTQIGFDLQIEDNRALTSLQGLGRLTSIPGNLSISDNAQLTSLASLTALTQTGQSVLIINNGSLTSLQGLSNLTHVGGSLAISNNAQLTSLAALTKLTQIGDDLDILNNPVLSACAIPPICQYLTSPNGRITISGNAPGCQSRQDVQADCFPLSITQQPASSSVVCIATPVSTSVGVAGNARFYQWYQNGTALTSQTSATLTLPSPTTADAGRYVVVISNSVTSLTSTAFNLTVNASSVSLSNNGPLTCTQTSVALSASGTTGATYAFRGVNGAIASSGNTASVSSPGTYTVTASLNGCSSTTTTTVGSNTTPPTVSISPSATAICAGQSVTLNANAMTSGGTLSYRWNTNATTHSISVSATGPYSVSVIRSDNGCVATATASVTVNPLPTPNILGLASAYCQNAGQQPLAGSPSGGVFTVDGSSATSFNPAGLTIGQHTVVYSYTNTSGCSNTTAQTVTIKEVPPAPTLVTASGYPYPAGQSRLTTSQNVGPVSLTVLGCSGGMLMANGNAASSFTITTAMTGTQTYTATCTSNGCTSLAGSFQLTVLPTTLSVLHRDADYGNTQNNVIKPYLELANAGGQAIPYSEVTVRYWFTTEGQAPPTNLAVYYAQLGAVSMSYVPLNQPRQGAFGYVEYSFPGGGEPGRGRQLGTHPERHPENRWQ</sequence>
<dbReference type="EMBL" id="CP059732">
    <property type="protein sequence ID" value="QMW04931.1"/>
    <property type="molecule type" value="Genomic_DNA"/>
</dbReference>
<dbReference type="InterPro" id="IPR008965">
    <property type="entry name" value="CBM2/CBM3_carb-bd_dom_sf"/>
</dbReference>
<dbReference type="GO" id="GO:0005975">
    <property type="term" value="P:carbohydrate metabolic process"/>
    <property type="evidence" value="ECO:0007669"/>
    <property type="project" value="InterPro"/>
</dbReference>
<dbReference type="InterPro" id="IPR013783">
    <property type="entry name" value="Ig-like_fold"/>
</dbReference>
<dbReference type="RefSeq" id="WP_182462281.1">
    <property type="nucleotide sequence ID" value="NZ_CP059732.1"/>
</dbReference>
<dbReference type="GO" id="GO:0030248">
    <property type="term" value="F:cellulose binding"/>
    <property type="evidence" value="ECO:0007669"/>
    <property type="project" value="InterPro"/>
</dbReference>
<name>A0A7G5H1D9_9BACT</name>
<dbReference type="PANTHER" id="PTHR31018">
    <property type="entry name" value="SPORULATION-SPECIFIC PROTEIN-RELATED"/>
    <property type="match status" value="1"/>
</dbReference>
<gene>
    <name evidence="8" type="ORF">H3H32_08545</name>
</gene>
<dbReference type="InterPro" id="IPR036966">
    <property type="entry name" value="CBM3_sf"/>
</dbReference>
<feature type="domain" description="Ig-like" evidence="7">
    <location>
        <begin position="310"/>
        <end position="405"/>
    </location>
</feature>
<dbReference type="PANTHER" id="PTHR31018:SF3">
    <property type="entry name" value="RECEPTOR PROTEIN-TYROSINE KINASE"/>
    <property type="match status" value="1"/>
</dbReference>
<dbReference type="Proteomes" id="UP000515369">
    <property type="component" value="Chromosome"/>
</dbReference>
<comment type="subcellular location">
    <subcellularLocation>
        <location evidence="1">Secreted</location>
        <location evidence="1">Cell wall</location>
    </subcellularLocation>
</comment>
<dbReference type="SUPFAM" id="SSF48726">
    <property type="entry name" value="Immunoglobulin"/>
    <property type="match status" value="1"/>
</dbReference>
<evidence type="ECO:0000259" key="7">
    <source>
        <dbReference type="PROSITE" id="PS50835"/>
    </source>
</evidence>
<protein>
    <recommendedName>
        <fullName evidence="7">Ig-like domain-containing protein</fullName>
    </recommendedName>
</protein>
<dbReference type="SUPFAM" id="SSF49299">
    <property type="entry name" value="PKD domain"/>
    <property type="match status" value="1"/>
</dbReference>
<dbReference type="Pfam" id="PF00942">
    <property type="entry name" value="CBM_3"/>
    <property type="match status" value="1"/>
</dbReference>
<dbReference type="InterPro" id="IPR051648">
    <property type="entry name" value="CWI-Assembly_Regulator"/>
</dbReference>
<feature type="compositionally biased region" description="Basic and acidic residues" evidence="6">
    <location>
        <begin position="825"/>
        <end position="835"/>
    </location>
</feature>
<keyword evidence="4" id="KW-0732">Signal</keyword>
<dbReference type="InterPro" id="IPR036941">
    <property type="entry name" value="Rcpt_L-dom_sf"/>
</dbReference>
<dbReference type="KEGG" id="sfol:H3H32_08545"/>
<evidence type="ECO:0000256" key="5">
    <source>
        <dbReference type="ARBA" id="ARBA00023180"/>
    </source>
</evidence>
<evidence type="ECO:0000256" key="2">
    <source>
        <dbReference type="ARBA" id="ARBA00022512"/>
    </source>
</evidence>
<dbReference type="SUPFAM" id="SSF52058">
    <property type="entry name" value="L domain-like"/>
    <property type="match status" value="3"/>
</dbReference>
<keyword evidence="9" id="KW-1185">Reference proteome</keyword>
<keyword evidence="2" id="KW-0134">Cell wall</keyword>
<dbReference type="PROSITE" id="PS50835">
    <property type="entry name" value="IG_LIKE"/>
    <property type="match status" value="1"/>
</dbReference>
<dbReference type="SUPFAM" id="SSF49384">
    <property type="entry name" value="Carbohydrate-binding domain"/>
    <property type="match status" value="1"/>
</dbReference>
<dbReference type="Gene3D" id="3.80.20.20">
    <property type="entry name" value="Receptor L-domain"/>
    <property type="match status" value="2"/>
</dbReference>
<dbReference type="InterPro" id="IPR035986">
    <property type="entry name" value="PKD_dom_sf"/>
</dbReference>
<dbReference type="AlphaFoldDB" id="A0A7G5H1D9"/>
<dbReference type="InterPro" id="IPR007110">
    <property type="entry name" value="Ig-like_dom"/>
</dbReference>
<keyword evidence="5" id="KW-0325">Glycoprotein</keyword>
<feature type="region of interest" description="Disordered" evidence="6">
    <location>
        <begin position="814"/>
        <end position="835"/>
    </location>
</feature>
<evidence type="ECO:0000313" key="9">
    <source>
        <dbReference type="Proteomes" id="UP000515369"/>
    </source>
</evidence>